<organism evidence="2">
    <name type="scientific">Amblyomma parvum</name>
    <name type="common">South American tick</name>
    <dbReference type="NCBI Taxonomy" id="251391"/>
    <lineage>
        <taxon>Eukaryota</taxon>
        <taxon>Metazoa</taxon>
        <taxon>Ecdysozoa</taxon>
        <taxon>Arthropoda</taxon>
        <taxon>Chelicerata</taxon>
        <taxon>Arachnida</taxon>
        <taxon>Acari</taxon>
        <taxon>Parasitiformes</taxon>
        <taxon>Ixodida</taxon>
        <taxon>Ixodoidea</taxon>
        <taxon>Ixodidae</taxon>
        <taxon>Amblyomminae</taxon>
        <taxon>Amblyomma</taxon>
    </lineage>
</organism>
<evidence type="ECO:0000256" key="1">
    <source>
        <dbReference type="SAM" id="MobiDB-lite"/>
    </source>
</evidence>
<proteinExistence type="evidence at transcript level"/>
<protein>
    <submittedName>
        <fullName evidence="2">Putative secreted protein</fullName>
    </submittedName>
</protein>
<reference evidence="2" key="1">
    <citation type="submission" date="2014-03" db="EMBL/GenBank/DDBJ databases">
        <title>The sialotranscriptome of Amblyomma triste, Amblyomma parvum and Amblyomma cajennense ticks, uncovered by 454-based RNA-seq.</title>
        <authorList>
            <person name="Garcia G.R."/>
            <person name="Gardinassi L.G."/>
            <person name="Ribeiro J.M."/>
            <person name="Anatrielo E."/>
            <person name="Ferreira B.R."/>
            <person name="Moreira H.N."/>
            <person name="Mafra C."/>
            <person name="Olegario M.M."/>
            <person name="Szabo P.J."/>
            <person name="Miranda-Santos I.K."/>
            <person name="Maruyama S.R."/>
        </authorList>
    </citation>
    <scope>NUCLEOTIDE SEQUENCE</scope>
    <source>
        <strain evidence="2">Araguapaz</strain>
        <tissue evidence="2">Salivary glands</tissue>
    </source>
</reference>
<accession>A0A023G092</accession>
<feature type="region of interest" description="Disordered" evidence="1">
    <location>
        <begin position="1"/>
        <end position="22"/>
    </location>
</feature>
<evidence type="ECO:0000313" key="2">
    <source>
        <dbReference type="EMBL" id="JAC27212.1"/>
    </source>
</evidence>
<dbReference type="EMBL" id="GBBL01000108">
    <property type="protein sequence ID" value="JAC27212.1"/>
    <property type="molecule type" value="mRNA"/>
</dbReference>
<dbReference type="AlphaFoldDB" id="A0A023G092"/>
<feature type="region of interest" description="Disordered" evidence="1">
    <location>
        <begin position="56"/>
        <end position="79"/>
    </location>
</feature>
<name>A0A023G092_AMBPA</name>
<sequence length="147" mass="15261">MPGQARSARSNASRNSSTASVSSPPELRWLFLCLLCASFKRGSIALPPLPSPLRGDAGDADLVGDAGGDCKLPSEEEESLPPMPPLLLLLLRLCCDKGSGDTAWLRSSLLGLLASGGELSPLWGRCHPGRGCTTTGMAKKMAAQGPC</sequence>